<reference evidence="1" key="1">
    <citation type="submission" date="2021-02" db="EMBL/GenBank/DDBJ databases">
        <authorList>
            <person name="Cremers G."/>
            <person name="Picone N."/>
        </authorList>
    </citation>
    <scope>NUCLEOTIDE SEQUENCE</scope>
    <source>
        <strain evidence="1">PQ17</strain>
    </source>
</reference>
<dbReference type="AlphaFoldDB" id="A0A8J2BU14"/>
<comment type="caution">
    <text evidence="1">The sequence shown here is derived from an EMBL/GenBank/DDBJ whole genome shotgun (WGS) entry which is preliminary data.</text>
</comment>
<dbReference type="Proteomes" id="UP000663859">
    <property type="component" value="Unassembled WGS sequence"/>
</dbReference>
<sequence>MGREHSLGSVRKQMGFRVGELQFYLEFSNTGWMRERI</sequence>
<evidence type="ECO:0000313" key="1">
    <source>
        <dbReference type="EMBL" id="CAF0700484.1"/>
    </source>
</evidence>
<evidence type="ECO:0000313" key="2">
    <source>
        <dbReference type="Proteomes" id="UP000663859"/>
    </source>
</evidence>
<dbReference type="EMBL" id="CAJNOB010000031">
    <property type="protein sequence ID" value="CAF0700484.1"/>
    <property type="molecule type" value="Genomic_DNA"/>
</dbReference>
<proteinExistence type="predicted"/>
<gene>
    <name evidence="1" type="ORF">MPNT_370010</name>
</gene>
<accession>A0A8J2BU14</accession>
<name>A0A8J2BU14_9BACT</name>
<keyword evidence="2" id="KW-1185">Reference proteome</keyword>
<organism evidence="1 2">
    <name type="scientific">Candidatus Methylacidithermus pantelleriae</name>
    <dbReference type="NCBI Taxonomy" id="2744239"/>
    <lineage>
        <taxon>Bacteria</taxon>
        <taxon>Pseudomonadati</taxon>
        <taxon>Verrucomicrobiota</taxon>
        <taxon>Methylacidiphilae</taxon>
        <taxon>Methylacidiphilales</taxon>
        <taxon>Methylacidiphilaceae</taxon>
        <taxon>Candidatus Methylacidithermus</taxon>
    </lineage>
</organism>
<protein>
    <submittedName>
        <fullName evidence="1">Uncharacterized protein</fullName>
    </submittedName>
</protein>